<reference evidence="2 3" key="1">
    <citation type="submission" date="2019-08" db="EMBL/GenBank/DDBJ databases">
        <title>Draft genome sequences of two oriental melons (Cucumis melo L. var makuwa).</title>
        <authorList>
            <person name="Kwon S.-Y."/>
        </authorList>
    </citation>
    <scope>NUCLEOTIDE SEQUENCE [LARGE SCALE GENOMIC DNA]</scope>
    <source>
        <strain evidence="3">cv. SW 3</strain>
        <tissue evidence="2">Leaf</tissue>
    </source>
</reference>
<dbReference type="EMBL" id="SSTE01019582">
    <property type="protein sequence ID" value="KAA0036536.1"/>
    <property type="molecule type" value="Genomic_DNA"/>
</dbReference>
<dbReference type="Gene3D" id="1.25.10.10">
    <property type="entry name" value="Leucine-rich Repeat Variant"/>
    <property type="match status" value="1"/>
</dbReference>
<evidence type="ECO:0000256" key="1">
    <source>
        <dbReference type="SAM" id="MobiDB-lite"/>
    </source>
</evidence>
<name>A0A5A7T396_CUCMM</name>
<accession>A0A5A7T396</accession>
<dbReference type="InterPro" id="IPR011989">
    <property type="entry name" value="ARM-like"/>
</dbReference>
<protein>
    <submittedName>
        <fullName evidence="2">Importin subunit alpha-like</fullName>
    </submittedName>
</protein>
<proteinExistence type="predicted"/>
<feature type="compositionally biased region" description="Low complexity" evidence="1">
    <location>
        <begin position="120"/>
        <end position="135"/>
    </location>
</feature>
<gene>
    <name evidence="2" type="ORF">E6C27_scaffold191G00370</name>
</gene>
<feature type="region of interest" description="Disordered" evidence="1">
    <location>
        <begin position="98"/>
        <end position="151"/>
    </location>
</feature>
<organism evidence="2 3">
    <name type="scientific">Cucumis melo var. makuwa</name>
    <name type="common">Oriental melon</name>
    <dbReference type="NCBI Taxonomy" id="1194695"/>
    <lineage>
        <taxon>Eukaryota</taxon>
        <taxon>Viridiplantae</taxon>
        <taxon>Streptophyta</taxon>
        <taxon>Embryophyta</taxon>
        <taxon>Tracheophyta</taxon>
        <taxon>Spermatophyta</taxon>
        <taxon>Magnoliopsida</taxon>
        <taxon>eudicotyledons</taxon>
        <taxon>Gunneridae</taxon>
        <taxon>Pentapetalae</taxon>
        <taxon>rosids</taxon>
        <taxon>fabids</taxon>
        <taxon>Cucurbitales</taxon>
        <taxon>Cucurbitaceae</taxon>
        <taxon>Benincaseae</taxon>
        <taxon>Cucumis</taxon>
    </lineage>
</organism>
<sequence length="269" mass="29478">MLAARGKGLLSWIEDDSLIVDETATAIPEAVWALGNVAGDSPSCRDLVLSHGGIGRCETHHLPKKTLAPLCSHYSRRRRTTAARHRVDAILSAASGIRPSRSAHVGPQPRRVQPIKPSRTRATPAPSQAAPTTEPSRACTRADPCSSSQSAEPIPTFWSHTNFGRSPRSLGPAAWKAHLFLLLGLDNQISRVPVSLTCWSRTCMDMTRVTRRDPRIPIVLGVPRGTEDQSYVPTGSHVARVRERARDWVEDEARAKASWRATRSDRGEP</sequence>
<dbReference type="Proteomes" id="UP000321393">
    <property type="component" value="Unassembled WGS sequence"/>
</dbReference>
<dbReference type="STRING" id="1194695.A0A5A7T396"/>
<evidence type="ECO:0000313" key="2">
    <source>
        <dbReference type="EMBL" id="KAA0036536.1"/>
    </source>
</evidence>
<comment type="caution">
    <text evidence="2">The sequence shown here is derived from an EMBL/GenBank/DDBJ whole genome shotgun (WGS) entry which is preliminary data.</text>
</comment>
<evidence type="ECO:0000313" key="3">
    <source>
        <dbReference type="Proteomes" id="UP000321393"/>
    </source>
</evidence>
<dbReference type="AlphaFoldDB" id="A0A5A7T396"/>